<evidence type="ECO:0000313" key="3">
    <source>
        <dbReference type="Proteomes" id="UP001470230"/>
    </source>
</evidence>
<proteinExistence type="predicted"/>
<accession>A0ABR2JTY2</accession>
<keyword evidence="1" id="KW-0812">Transmembrane</keyword>
<gene>
    <name evidence="2" type="ORF">M9Y10_044907</name>
</gene>
<name>A0ABR2JTY2_9EUKA</name>
<feature type="transmembrane region" description="Helical" evidence="1">
    <location>
        <begin position="12"/>
        <end position="29"/>
    </location>
</feature>
<sequence>MLDPQIDGPEFAIIAMIFEALMASSEYLAKRNFGIKIRREITSLKKKLKMLNQKENTVEYIKTTRKIQNLSKMNIPLRIPEICFFVRYTMPTFLFLNKYVCIFPNNNFWWPIDSFVSYPHDPTKTELKVGFAFFWNVLLTFDDFIIEHLPIE</sequence>
<keyword evidence="1" id="KW-0472">Membrane</keyword>
<evidence type="ECO:0000313" key="2">
    <source>
        <dbReference type="EMBL" id="KAK8882265.1"/>
    </source>
</evidence>
<dbReference type="Proteomes" id="UP001470230">
    <property type="component" value="Unassembled WGS sequence"/>
</dbReference>
<organism evidence="2 3">
    <name type="scientific">Tritrichomonas musculus</name>
    <dbReference type="NCBI Taxonomy" id="1915356"/>
    <lineage>
        <taxon>Eukaryota</taxon>
        <taxon>Metamonada</taxon>
        <taxon>Parabasalia</taxon>
        <taxon>Tritrichomonadida</taxon>
        <taxon>Tritrichomonadidae</taxon>
        <taxon>Tritrichomonas</taxon>
    </lineage>
</organism>
<reference evidence="2 3" key="1">
    <citation type="submission" date="2024-04" db="EMBL/GenBank/DDBJ databases">
        <title>Tritrichomonas musculus Genome.</title>
        <authorList>
            <person name="Alves-Ferreira E."/>
            <person name="Grigg M."/>
            <person name="Lorenzi H."/>
            <person name="Galac M."/>
        </authorList>
    </citation>
    <scope>NUCLEOTIDE SEQUENCE [LARGE SCALE GENOMIC DNA]</scope>
    <source>
        <strain evidence="2 3">EAF2021</strain>
    </source>
</reference>
<evidence type="ECO:0000256" key="1">
    <source>
        <dbReference type="SAM" id="Phobius"/>
    </source>
</evidence>
<comment type="caution">
    <text evidence="2">The sequence shown here is derived from an EMBL/GenBank/DDBJ whole genome shotgun (WGS) entry which is preliminary data.</text>
</comment>
<protein>
    <submittedName>
        <fullName evidence="2">Uncharacterized protein</fullName>
    </submittedName>
</protein>
<keyword evidence="3" id="KW-1185">Reference proteome</keyword>
<dbReference type="EMBL" id="JAPFFF010000009">
    <property type="protein sequence ID" value="KAK8882265.1"/>
    <property type="molecule type" value="Genomic_DNA"/>
</dbReference>
<keyword evidence="1" id="KW-1133">Transmembrane helix</keyword>